<name>A0ACB8T6Q6_9AGAM</name>
<dbReference type="Proteomes" id="UP000814140">
    <property type="component" value="Unassembled WGS sequence"/>
</dbReference>
<comment type="caution">
    <text evidence="1">The sequence shown here is derived from an EMBL/GenBank/DDBJ whole genome shotgun (WGS) entry which is preliminary data.</text>
</comment>
<evidence type="ECO:0000313" key="2">
    <source>
        <dbReference type="Proteomes" id="UP000814140"/>
    </source>
</evidence>
<reference evidence="1" key="1">
    <citation type="submission" date="2021-03" db="EMBL/GenBank/DDBJ databases">
        <authorList>
            <consortium name="DOE Joint Genome Institute"/>
            <person name="Ahrendt S."/>
            <person name="Looney B.P."/>
            <person name="Miyauchi S."/>
            <person name="Morin E."/>
            <person name="Drula E."/>
            <person name="Courty P.E."/>
            <person name="Chicoki N."/>
            <person name="Fauchery L."/>
            <person name="Kohler A."/>
            <person name="Kuo A."/>
            <person name="Labutti K."/>
            <person name="Pangilinan J."/>
            <person name="Lipzen A."/>
            <person name="Riley R."/>
            <person name="Andreopoulos W."/>
            <person name="He G."/>
            <person name="Johnson J."/>
            <person name="Barry K.W."/>
            <person name="Grigoriev I.V."/>
            <person name="Nagy L."/>
            <person name="Hibbett D."/>
            <person name="Henrissat B."/>
            <person name="Matheny P.B."/>
            <person name="Labbe J."/>
            <person name="Martin F."/>
        </authorList>
    </citation>
    <scope>NUCLEOTIDE SEQUENCE</scope>
    <source>
        <strain evidence="1">HHB10654</strain>
    </source>
</reference>
<dbReference type="EMBL" id="MU277198">
    <property type="protein sequence ID" value="KAI0064444.1"/>
    <property type="molecule type" value="Genomic_DNA"/>
</dbReference>
<organism evidence="1 2">
    <name type="scientific">Artomyces pyxidatus</name>
    <dbReference type="NCBI Taxonomy" id="48021"/>
    <lineage>
        <taxon>Eukaryota</taxon>
        <taxon>Fungi</taxon>
        <taxon>Dikarya</taxon>
        <taxon>Basidiomycota</taxon>
        <taxon>Agaricomycotina</taxon>
        <taxon>Agaricomycetes</taxon>
        <taxon>Russulales</taxon>
        <taxon>Auriscalpiaceae</taxon>
        <taxon>Artomyces</taxon>
    </lineage>
</organism>
<reference evidence="1" key="2">
    <citation type="journal article" date="2022" name="New Phytol.">
        <title>Evolutionary transition to the ectomycorrhizal habit in the genomes of a hyperdiverse lineage of mushroom-forming fungi.</title>
        <authorList>
            <person name="Looney B."/>
            <person name="Miyauchi S."/>
            <person name="Morin E."/>
            <person name="Drula E."/>
            <person name="Courty P.E."/>
            <person name="Kohler A."/>
            <person name="Kuo A."/>
            <person name="LaButti K."/>
            <person name="Pangilinan J."/>
            <person name="Lipzen A."/>
            <person name="Riley R."/>
            <person name="Andreopoulos W."/>
            <person name="He G."/>
            <person name="Johnson J."/>
            <person name="Nolan M."/>
            <person name="Tritt A."/>
            <person name="Barry K.W."/>
            <person name="Grigoriev I.V."/>
            <person name="Nagy L.G."/>
            <person name="Hibbett D."/>
            <person name="Henrissat B."/>
            <person name="Matheny P.B."/>
            <person name="Labbe J."/>
            <person name="Martin F.M."/>
        </authorList>
    </citation>
    <scope>NUCLEOTIDE SEQUENCE</scope>
    <source>
        <strain evidence="1">HHB10654</strain>
    </source>
</reference>
<evidence type="ECO:0000313" key="1">
    <source>
        <dbReference type="EMBL" id="KAI0064444.1"/>
    </source>
</evidence>
<proteinExistence type="predicted"/>
<sequence length="1244" mass="134334">MSDYTSSPSRPASPVGPLPEITTARPAYRFNWDPAARRPGPGSVSETTEGRGDYFNATPRVDIYGASASSSTLVHSAVPSQWSSAKHGFHAISTVVNNPHKKSAPPKAHAAVPSVPPADLPRVRRKDFDAYLRAIGPEWERFQKSAELGRSGAAQLAESSSSASSTVEFDLEPEAPRARRAIKSLPPLSSIPEVFFVPDFNLGDPRTFNAVAETSPSASDSSYSSSLPPPSLDPSALAHSLPLLEKLSHHADTIEQHLVHEIARRATPFFAALSNLQDLQAESARCLSRIQSLRSQLQDVDNQGALRGLRGVQKETRLGHLRKVREGVRMVGGVVEMVGVVRNLVGAGQWGEALNVVDDLRAMWDGPSASSEEEFRNTPRTPLPSVSEEETTDSVPICSNKSTHVIPLSSLKAFAALPEQLQTLTLEIAASLTTDLVAILKVDLAERVDGIYSSSRADADPGLHDRLRPIIHGLVRTRSLREAVDEWRGVVLGEVRGIIKRHLPSFEPEDDDSRSRKGAPDPPWINDLRTMDRQRFVELLRSTIRSFLNLVEGLQPMNSVLLEILEGVKPPSSPADLTAIHDTLVDILASSTELANVLTSKVFAARAEQHAKLELQEFVELFNESWSFVVRCEVICRHMIVGLRGVVVSQAKTFLQTFHQTRISQSAKLVEDEQWSPAEVTSSVQRIVNLIVDAAVHDPHEFIVKLAPAIATPPSPLPNSSSLRAPASPSPVPGSPGSRPVSPRPVSPRPRLHANGSTSSTSKHLRVEDRAYFSVSATQEALILLTDYLKVIVNLSLLTTDTMSRVIEFLKAFNSRTCQVVLGAGAMRSAGLKNITAKHLALASQSLSIMIALIPYVRETFRRHLNPKQAVMLVEFDKLKRDYQEHQNEIHSKLIAIMGDRLAAHIKTLQTVNWADPPAKSGVNDYMELLVKETVTLHKVLSRYLSSTVVEVCRFNTGCDGHALNLRVQYVMSQVFAAINHRLSEEYAKIELPSPEAKARLLADAHHLHTKFSALKSVGAPTAMLETVVSEKRISGASRPSSPLPLPPADIPLASPRALPAKRGSLFTNDRIKGMLRGTHGHPGPEKIVSPTLPPAVPEKRPISPMPFNGVGLGSELGSTPSLGLTSRSVTPTPVPTPAPDPPEEKTGFKQIDSDMPVDGPGEGGTSEGPIPQGASGDGANGHVVEGTAGVEDKPPPTPAKDVGMNGPRTAGVEEGESTSEIEKTPRMPDAATPASVEAAPASS</sequence>
<keyword evidence="2" id="KW-1185">Reference proteome</keyword>
<gene>
    <name evidence="1" type="ORF">BV25DRAFT_1906489</name>
</gene>
<protein>
    <submittedName>
        <fullName evidence="1">Vps54-domain-containing protein</fullName>
    </submittedName>
</protein>
<accession>A0ACB8T6Q6</accession>